<dbReference type="NCBIfam" id="NF033429">
    <property type="entry name" value="ImuA_translesion"/>
    <property type="match status" value="1"/>
</dbReference>
<name>U2ZF22_VIBPR</name>
<dbReference type="InterPro" id="IPR017166">
    <property type="entry name" value="UCP037290"/>
</dbReference>
<evidence type="ECO:0008006" key="3">
    <source>
        <dbReference type="Google" id="ProtNLM"/>
    </source>
</evidence>
<dbReference type="RefSeq" id="WP_021704271.1">
    <property type="nucleotide sequence ID" value="NZ_BATJ01000003.1"/>
</dbReference>
<dbReference type="InterPro" id="IPR047610">
    <property type="entry name" value="ImuA_translesion"/>
</dbReference>
<dbReference type="PIRSF" id="PIRSF037290">
    <property type="entry name" value="UCP037290"/>
    <property type="match status" value="1"/>
</dbReference>
<protein>
    <recommendedName>
        <fullName evidence="3">Recombinase RecA</fullName>
    </recommendedName>
</protein>
<dbReference type="AlphaFoldDB" id="U2ZF22"/>
<dbReference type="EMBL" id="BATJ01000003">
    <property type="protein sequence ID" value="GAD66281.1"/>
    <property type="molecule type" value="Genomic_DNA"/>
</dbReference>
<dbReference type="Gene3D" id="3.40.50.300">
    <property type="entry name" value="P-loop containing nucleotide triphosphate hydrolases"/>
    <property type="match status" value="1"/>
</dbReference>
<dbReference type="eggNOG" id="COG4544">
    <property type="taxonomic scope" value="Bacteria"/>
</dbReference>
<proteinExistence type="predicted"/>
<reference evidence="1 2" key="1">
    <citation type="submission" date="2013-09" db="EMBL/GenBank/DDBJ databases">
        <title>Whole genome shotgun sequence of Vibrio proteolyticus NBRC 13287.</title>
        <authorList>
            <person name="Isaki S."/>
            <person name="Hosoyama A."/>
            <person name="Numata M."/>
            <person name="Hashimoto M."/>
            <person name="Hosoyama Y."/>
            <person name="Tsuchikane K."/>
            <person name="Noguchi M."/>
            <person name="Hirakata S."/>
            <person name="Ichikawa N."/>
            <person name="Ohji S."/>
            <person name="Yamazoe A."/>
            <person name="Fujita N."/>
        </authorList>
    </citation>
    <scope>NUCLEOTIDE SEQUENCE [LARGE SCALE GENOMIC DNA]</scope>
    <source>
        <strain evidence="1 2">NBRC 13287</strain>
    </source>
</reference>
<gene>
    <name evidence="1" type="ORF">VPR01S_03_01910</name>
</gene>
<comment type="caution">
    <text evidence="1">The sequence shown here is derived from an EMBL/GenBank/DDBJ whole genome shotgun (WGS) entry which is preliminary data.</text>
</comment>
<organism evidence="1 2">
    <name type="scientific">Vibrio proteolyticus NBRC 13287</name>
    <dbReference type="NCBI Taxonomy" id="1219065"/>
    <lineage>
        <taxon>Bacteria</taxon>
        <taxon>Pseudomonadati</taxon>
        <taxon>Pseudomonadota</taxon>
        <taxon>Gammaproteobacteria</taxon>
        <taxon>Vibrionales</taxon>
        <taxon>Vibrionaceae</taxon>
        <taxon>Vibrio</taxon>
    </lineage>
</organism>
<dbReference type="SUPFAM" id="SSF52540">
    <property type="entry name" value="P-loop containing nucleoside triphosphate hydrolases"/>
    <property type="match status" value="1"/>
</dbReference>
<evidence type="ECO:0000313" key="2">
    <source>
        <dbReference type="Proteomes" id="UP000016570"/>
    </source>
</evidence>
<accession>U2ZF22</accession>
<sequence>MYELIEHLKHKHLIWQGSQVTATSDTLPTGFSVLDQKLDGGLPSHGVVEIQSPGGVGELRLLMPHIQRTSYHRLTVLVNPPGLLCAEQLQSQGIDNQKVLLLYPSTPKQALWAAEQCLKSGACSNVLLWHQGLEVHQARRLQVASETGHCLQFLFKPQQMNLLSLPVSLSLTLMPHRRGLSVTITKRKGGWPHGSFTLDMGHLWPSLTLSQPDPVIIPFPLQKQG</sequence>
<keyword evidence="2" id="KW-1185">Reference proteome</keyword>
<dbReference type="Proteomes" id="UP000016570">
    <property type="component" value="Unassembled WGS sequence"/>
</dbReference>
<dbReference type="STRING" id="1219065.VPR01S_03_01910"/>
<dbReference type="InterPro" id="IPR027417">
    <property type="entry name" value="P-loop_NTPase"/>
</dbReference>
<evidence type="ECO:0000313" key="1">
    <source>
        <dbReference type="EMBL" id="GAD66281.1"/>
    </source>
</evidence>